<gene>
    <name evidence="3" type="ORF">EYH02_01125</name>
</gene>
<proteinExistence type="predicted"/>
<dbReference type="InterPro" id="IPR050721">
    <property type="entry name" value="Trk_Ktr_HKT_K-transport"/>
</dbReference>
<dbReference type="Gene3D" id="3.40.50.720">
    <property type="entry name" value="NAD(P)-binding Rossmann-like Domain"/>
    <property type="match status" value="1"/>
</dbReference>
<dbReference type="PANTHER" id="PTHR43833">
    <property type="entry name" value="POTASSIUM CHANNEL PROTEIN 2-RELATED-RELATED"/>
    <property type="match status" value="1"/>
</dbReference>
<protein>
    <submittedName>
        <fullName evidence="3">TrkA family potassium uptake protein</fullName>
    </submittedName>
</protein>
<feature type="domain" description="RCK N-terminal" evidence="1">
    <location>
        <begin position="1"/>
        <end position="118"/>
    </location>
</feature>
<accession>A0A833DU83</accession>
<evidence type="ECO:0000313" key="3">
    <source>
        <dbReference type="EMBL" id="HIP56664.1"/>
    </source>
</evidence>
<dbReference type="InterPro" id="IPR036291">
    <property type="entry name" value="NAD(P)-bd_dom_sf"/>
</dbReference>
<dbReference type="PROSITE" id="PS51202">
    <property type="entry name" value="RCK_C"/>
    <property type="match status" value="1"/>
</dbReference>
<dbReference type="GO" id="GO:0006813">
    <property type="term" value="P:potassium ion transport"/>
    <property type="evidence" value="ECO:0007669"/>
    <property type="project" value="InterPro"/>
</dbReference>
<dbReference type="EMBL" id="DQTV01000027">
    <property type="protein sequence ID" value="HIP56664.1"/>
    <property type="molecule type" value="Genomic_DNA"/>
</dbReference>
<dbReference type="InterPro" id="IPR003148">
    <property type="entry name" value="RCK_N"/>
</dbReference>
<evidence type="ECO:0000313" key="4">
    <source>
        <dbReference type="Proteomes" id="UP000605805"/>
    </source>
</evidence>
<dbReference type="SUPFAM" id="SSF51735">
    <property type="entry name" value="NAD(P)-binding Rossmann-fold domains"/>
    <property type="match status" value="1"/>
</dbReference>
<dbReference type="AlphaFoldDB" id="A0A833DU83"/>
<dbReference type="SUPFAM" id="SSF116726">
    <property type="entry name" value="TrkA C-terminal domain-like"/>
    <property type="match status" value="1"/>
</dbReference>
<dbReference type="Proteomes" id="UP000605805">
    <property type="component" value="Unassembled WGS sequence"/>
</dbReference>
<name>A0A833DU83_9CREN</name>
<sequence length="214" mass="23532">MRIAIIGASREAIELVKKLQELGHEIVVLDDRRGRIDEIRSQLDVATFFGELKHVEVYDEARIHRADIVIAAHESEESNVIASVFARYRGVPKIIAVVNTDEVANLLKSLGLAQQVVVRTRKLSQSIIDALLNIKSIELDGSTLLALINVEDHKSLVNVSIEDVEKNGLKVLALIDENGNVHTPPPKDAILKQKHKLIVLGSIRAISSALNIGL</sequence>
<dbReference type="GO" id="GO:0008324">
    <property type="term" value="F:monoatomic cation transmembrane transporter activity"/>
    <property type="evidence" value="ECO:0007669"/>
    <property type="project" value="InterPro"/>
</dbReference>
<dbReference type="Pfam" id="PF02254">
    <property type="entry name" value="TrkA_N"/>
    <property type="match status" value="1"/>
</dbReference>
<evidence type="ECO:0000259" key="2">
    <source>
        <dbReference type="PROSITE" id="PS51202"/>
    </source>
</evidence>
<dbReference type="PROSITE" id="PS51201">
    <property type="entry name" value="RCK_N"/>
    <property type="match status" value="1"/>
</dbReference>
<comment type="caution">
    <text evidence="3">The sequence shown here is derived from an EMBL/GenBank/DDBJ whole genome shotgun (WGS) entry which is preliminary data.</text>
</comment>
<feature type="domain" description="RCK C-terminal" evidence="2">
    <location>
        <begin position="132"/>
        <end position="214"/>
    </location>
</feature>
<dbReference type="InterPro" id="IPR036721">
    <property type="entry name" value="RCK_C_sf"/>
</dbReference>
<dbReference type="InterPro" id="IPR006037">
    <property type="entry name" value="RCK_C"/>
</dbReference>
<organism evidence="3 4">
    <name type="scientific">Ignisphaera aggregans</name>
    <dbReference type="NCBI Taxonomy" id="334771"/>
    <lineage>
        <taxon>Archaea</taxon>
        <taxon>Thermoproteota</taxon>
        <taxon>Thermoprotei</taxon>
        <taxon>Desulfurococcales</taxon>
        <taxon>Desulfurococcaceae</taxon>
        <taxon>Ignisphaera</taxon>
    </lineage>
</organism>
<reference evidence="3" key="1">
    <citation type="journal article" date="2020" name="ISME J.">
        <title>Gammaproteobacteria mediating utilization of methyl-, sulfur- and petroleum organic compounds in deep ocean hydrothermal plumes.</title>
        <authorList>
            <person name="Zhou Z."/>
            <person name="Liu Y."/>
            <person name="Pan J."/>
            <person name="Cron B.R."/>
            <person name="Toner B.M."/>
            <person name="Anantharaman K."/>
            <person name="Breier J.A."/>
            <person name="Dick G.J."/>
            <person name="Li M."/>
        </authorList>
    </citation>
    <scope>NUCLEOTIDE SEQUENCE</scope>
    <source>
        <strain evidence="3">SZUA-1435</strain>
    </source>
</reference>
<evidence type="ECO:0000259" key="1">
    <source>
        <dbReference type="PROSITE" id="PS51201"/>
    </source>
</evidence>